<dbReference type="FunFam" id="2.40.30.10:FF:000054">
    <property type="entry name" value="Translation initiation factor IF-2"/>
    <property type="match status" value="1"/>
</dbReference>
<dbReference type="InterPro" id="IPR005225">
    <property type="entry name" value="Small_GTP-bd"/>
</dbReference>
<feature type="binding site" evidence="8">
    <location>
        <begin position="267"/>
        <end position="271"/>
    </location>
    <ligand>
        <name>GTP</name>
        <dbReference type="ChEBI" id="CHEBI:37565"/>
    </ligand>
</feature>
<dbReference type="CDD" id="cd03692">
    <property type="entry name" value="mtIF2_IVc"/>
    <property type="match status" value="1"/>
</dbReference>
<dbReference type="SUPFAM" id="SSF52540">
    <property type="entry name" value="P-loop containing nucleoside triphosphate hydrolases"/>
    <property type="match status" value="1"/>
</dbReference>
<dbReference type="InterPro" id="IPR000795">
    <property type="entry name" value="T_Tr_GTP-bd_dom"/>
</dbReference>
<dbReference type="FunFam" id="3.40.50.300:FF:000019">
    <property type="entry name" value="Translation initiation factor IF-2"/>
    <property type="match status" value="1"/>
</dbReference>
<dbReference type="InterPro" id="IPR027417">
    <property type="entry name" value="P-loop_NTPase"/>
</dbReference>
<dbReference type="FunFam" id="2.40.30.10:FF:000008">
    <property type="entry name" value="Translation initiation factor IF-2"/>
    <property type="match status" value="1"/>
</dbReference>
<dbReference type="PANTHER" id="PTHR43381">
    <property type="entry name" value="TRANSLATION INITIATION FACTOR IF-2-RELATED"/>
    <property type="match status" value="1"/>
</dbReference>
<dbReference type="PANTHER" id="PTHR43381:SF4">
    <property type="entry name" value="EUKARYOTIC TRANSLATION INITIATION FACTOR 5B"/>
    <property type="match status" value="1"/>
</dbReference>
<protein>
    <recommendedName>
        <fullName evidence="2 8">Translation initiation factor IF-2</fullName>
    </recommendedName>
</protein>
<dbReference type="SUPFAM" id="SSF52156">
    <property type="entry name" value="Initiation factor IF2/eIF5b, domain 3"/>
    <property type="match status" value="1"/>
</dbReference>
<dbReference type="InterPro" id="IPR023115">
    <property type="entry name" value="TIF_IF2_dom3"/>
</dbReference>
<dbReference type="Pfam" id="PF22042">
    <property type="entry name" value="EF-G_D2"/>
    <property type="match status" value="1"/>
</dbReference>
<dbReference type="EMBL" id="CAAHFG010000004">
    <property type="protein sequence ID" value="VGO17158.1"/>
    <property type="molecule type" value="Genomic_DNA"/>
</dbReference>
<evidence type="ECO:0000256" key="10">
    <source>
        <dbReference type="SAM" id="MobiDB-lite"/>
    </source>
</evidence>
<evidence type="ECO:0000256" key="7">
    <source>
        <dbReference type="ARBA" id="ARBA00025162"/>
    </source>
</evidence>
<evidence type="ECO:0000256" key="1">
    <source>
        <dbReference type="ARBA" id="ARBA00007733"/>
    </source>
</evidence>
<evidence type="ECO:0000256" key="8">
    <source>
        <dbReference type="HAMAP-Rule" id="MF_00100"/>
    </source>
</evidence>
<dbReference type="GO" id="GO:0005737">
    <property type="term" value="C:cytoplasm"/>
    <property type="evidence" value="ECO:0007669"/>
    <property type="project" value="UniProtKB-SubCell"/>
</dbReference>
<keyword evidence="3 8" id="KW-0396">Initiation factor</keyword>
<evidence type="ECO:0000256" key="3">
    <source>
        <dbReference type="ARBA" id="ARBA00022540"/>
    </source>
</evidence>
<dbReference type="InterPro" id="IPR009000">
    <property type="entry name" value="Transl_B-barrel_sf"/>
</dbReference>
<dbReference type="InterPro" id="IPR015760">
    <property type="entry name" value="TIF_IF2"/>
</dbReference>
<evidence type="ECO:0000313" key="12">
    <source>
        <dbReference type="EMBL" id="VGO17158.1"/>
    </source>
</evidence>
<keyword evidence="6 8" id="KW-0342">GTP-binding</keyword>
<dbReference type="Proteomes" id="UP000366872">
    <property type="component" value="Unassembled WGS sequence"/>
</dbReference>
<comment type="subcellular location">
    <subcellularLocation>
        <location evidence="8">Cytoplasm</location>
    </subcellularLocation>
</comment>
<dbReference type="GO" id="GO:0003924">
    <property type="term" value="F:GTPase activity"/>
    <property type="evidence" value="ECO:0007669"/>
    <property type="project" value="UniProtKB-UniRule"/>
</dbReference>
<dbReference type="HAMAP" id="MF_00100_B">
    <property type="entry name" value="IF_2_B"/>
    <property type="match status" value="1"/>
</dbReference>
<comment type="similarity">
    <text evidence="1 8 9">Belongs to the TRAFAC class translation factor GTPase superfamily. Classic translation factor GTPase family. IF-2 subfamily.</text>
</comment>
<name>A0A6C2UAM3_PONDE</name>
<dbReference type="PROSITE" id="PS51722">
    <property type="entry name" value="G_TR_2"/>
    <property type="match status" value="1"/>
</dbReference>
<accession>A0A6C2UAM3</accession>
<dbReference type="InterPro" id="IPR053905">
    <property type="entry name" value="EF-G-like_DII"/>
</dbReference>
<dbReference type="InterPro" id="IPR044145">
    <property type="entry name" value="IF2_II"/>
</dbReference>
<organism evidence="12 13">
    <name type="scientific">Pontiella desulfatans</name>
    <dbReference type="NCBI Taxonomy" id="2750659"/>
    <lineage>
        <taxon>Bacteria</taxon>
        <taxon>Pseudomonadati</taxon>
        <taxon>Kiritimatiellota</taxon>
        <taxon>Kiritimatiellia</taxon>
        <taxon>Kiritimatiellales</taxon>
        <taxon>Pontiellaceae</taxon>
        <taxon>Pontiella</taxon>
    </lineage>
</organism>
<evidence type="ECO:0000256" key="6">
    <source>
        <dbReference type="ARBA" id="ARBA00023134"/>
    </source>
</evidence>
<dbReference type="InterPro" id="IPR000178">
    <property type="entry name" value="TF_IF2_bacterial-like"/>
</dbReference>
<dbReference type="CDD" id="cd03702">
    <property type="entry name" value="IF2_mtIF2_II"/>
    <property type="match status" value="1"/>
</dbReference>
<gene>
    <name evidence="8 12" type="primary">infB</name>
    <name evidence="12" type="ORF">PDESU_05753</name>
</gene>
<dbReference type="GO" id="GO:0005525">
    <property type="term" value="F:GTP binding"/>
    <property type="evidence" value="ECO:0007669"/>
    <property type="project" value="UniProtKB-KW"/>
</dbReference>
<dbReference type="CDD" id="cd01887">
    <property type="entry name" value="IF2_eIF5B"/>
    <property type="match status" value="1"/>
</dbReference>
<evidence type="ECO:0000259" key="11">
    <source>
        <dbReference type="PROSITE" id="PS51722"/>
    </source>
</evidence>
<evidence type="ECO:0000256" key="9">
    <source>
        <dbReference type="RuleBase" id="RU000644"/>
    </source>
</evidence>
<dbReference type="AlphaFoldDB" id="A0A6C2UAM3"/>
<dbReference type="InterPro" id="IPR006847">
    <property type="entry name" value="IF2_N"/>
</dbReference>
<feature type="binding site" evidence="8">
    <location>
        <begin position="321"/>
        <end position="324"/>
    </location>
    <ligand>
        <name>GTP</name>
        <dbReference type="ChEBI" id="CHEBI:37565"/>
    </ligand>
</feature>
<dbReference type="Pfam" id="PF11987">
    <property type="entry name" value="IF-2"/>
    <property type="match status" value="1"/>
</dbReference>
<evidence type="ECO:0000256" key="4">
    <source>
        <dbReference type="ARBA" id="ARBA00022741"/>
    </source>
</evidence>
<dbReference type="GO" id="GO:0003743">
    <property type="term" value="F:translation initiation factor activity"/>
    <property type="evidence" value="ECO:0007669"/>
    <property type="project" value="UniProtKB-UniRule"/>
</dbReference>
<proteinExistence type="inferred from homology"/>
<keyword evidence="8" id="KW-0963">Cytoplasm</keyword>
<feature type="region of interest" description="Disordered" evidence="10">
    <location>
        <begin position="53"/>
        <end position="117"/>
    </location>
</feature>
<feature type="domain" description="Tr-type G" evidence="11">
    <location>
        <begin position="212"/>
        <end position="381"/>
    </location>
</feature>
<keyword evidence="4 8" id="KW-0547">Nucleotide-binding</keyword>
<reference evidence="12 13" key="1">
    <citation type="submission" date="2019-04" db="EMBL/GenBank/DDBJ databases">
        <authorList>
            <person name="Van Vliet M D."/>
        </authorList>
    </citation>
    <scope>NUCLEOTIDE SEQUENCE [LARGE SCALE GENOMIC DNA]</scope>
    <source>
        <strain evidence="12 13">F1</strain>
    </source>
</reference>
<dbReference type="FunFam" id="3.40.50.10050:FF:000001">
    <property type="entry name" value="Translation initiation factor IF-2"/>
    <property type="match status" value="1"/>
</dbReference>
<dbReference type="Gene3D" id="3.40.50.300">
    <property type="entry name" value="P-loop containing nucleotide triphosphate hydrolases"/>
    <property type="match status" value="1"/>
</dbReference>
<feature type="region of interest" description="Disordered" evidence="10">
    <location>
        <begin position="176"/>
        <end position="213"/>
    </location>
</feature>
<dbReference type="Gene3D" id="3.40.50.10050">
    <property type="entry name" value="Translation initiation factor IF- 2, domain 3"/>
    <property type="match status" value="1"/>
</dbReference>
<keyword evidence="13" id="KW-1185">Reference proteome</keyword>
<sequence>MMTVQETAKDVGVSAEELIEILGDIDIVVDGPESELTKDQITQVCDELGYGSIEDAREDNVSAEEEEEPEAAPAEEVKEEAAPVAAAEEAPVEEAAAEEVVAKEAPPAASDEPAKDPTLIELKKPKVIVKDFAEMMGMKPNMVIAELMRMNVFASINAEIDLKIAKQIGEKHGFTVRKEEKKKAAPQQPKTSKKVQAKKLAEAPDTPDALLPRPPVVTFMGHVDHGKTSLLDKVRNTRVTAGESGGITQHIGAYTVELNDHKITFLDTPGHAAFTAMRARGANLTDIAVLVVAADDGVMPQTIEAIKHAKAAGVCTIIAMNKMDLRAANPDRLKQQLQENEIMVEDWGGDIGCIPVSAETGEGIDSLLERILLESEMLELKANPNKPATGFVVEAQMEPGMGPTASVLVKSGTLKVGDNVICGNYWGRIKALISDQGKKIRTAGPSTAVKILGLTNVPGAGDEFQVLASDKEAKALSEELQAEERAAQLGGGAAPKKMSLDDLFGAGAGDEKKELKVIIKADVQGSVEAIAHSLGGIKSDKVEINIITNDVGNITVNDVMLASASDAIILGFHTGNENGTNAAAKREGVEIRLYSIIYELIEDVESAMKGLLEPELREQVIGEAEVREVFELSKKSKIAGCMVMSGRITSKASIRIKRGRDILFEGLIGSLKRFQNDAAEVRQGQECGIRPENFTNFEAGDTIQAYIVEKITQEL</sequence>
<feature type="region of interest" description="G-domain" evidence="8">
    <location>
        <begin position="215"/>
        <end position="363"/>
    </location>
</feature>
<dbReference type="NCBIfam" id="TIGR00487">
    <property type="entry name" value="IF-2"/>
    <property type="match status" value="1"/>
</dbReference>
<dbReference type="RefSeq" id="WP_136082652.1">
    <property type="nucleotide sequence ID" value="NZ_CAAHFG010000004.1"/>
</dbReference>
<evidence type="ECO:0000313" key="13">
    <source>
        <dbReference type="Proteomes" id="UP000366872"/>
    </source>
</evidence>
<keyword evidence="5 8" id="KW-0648">Protein biosynthesis</keyword>
<comment type="function">
    <text evidence="7 8 9">One of the essential components for the initiation of protein synthesis. Protects formylmethionyl-tRNA from spontaneous hydrolysis and promotes its binding to the 30S ribosomal subunits. Also involved in the hydrolysis of GTP during the formation of the 70S ribosomal complex.</text>
</comment>
<dbReference type="Gene3D" id="2.40.30.10">
    <property type="entry name" value="Translation factors"/>
    <property type="match status" value="2"/>
</dbReference>
<evidence type="ECO:0000256" key="2">
    <source>
        <dbReference type="ARBA" id="ARBA00020675"/>
    </source>
</evidence>
<dbReference type="Pfam" id="PF00009">
    <property type="entry name" value="GTP_EFTU"/>
    <property type="match status" value="1"/>
</dbReference>
<dbReference type="InterPro" id="IPR036925">
    <property type="entry name" value="TIF_IF2_dom3_sf"/>
</dbReference>
<dbReference type="NCBIfam" id="TIGR00231">
    <property type="entry name" value="small_GTP"/>
    <property type="match status" value="1"/>
</dbReference>
<feature type="compositionally biased region" description="Acidic residues" evidence="10">
    <location>
        <begin position="61"/>
        <end position="70"/>
    </location>
</feature>
<dbReference type="SUPFAM" id="SSF50447">
    <property type="entry name" value="Translation proteins"/>
    <property type="match status" value="2"/>
</dbReference>
<dbReference type="Pfam" id="PF04760">
    <property type="entry name" value="IF2_N"/>
    <property type="match status" value="1"/>
</dbReference>
<evidence type="ECO:0000256" key="5">
    <source>
        <dbReference type="ARBA" id="ARBA00022917"/>
    </source>
</evidence>
<feature type="binding site" evidence="8">
    <location>
        <begin position="221"/>
        <end position="228"/>
    </location>
    <ligand>
        <name>GTP</name>
        <dbReference type="ChEBI" id="CHEBI:37565"/>
    </ligand>
</feature>